<accession>A0A543IW47</accession>
<proteinExistence type="predicted"/>
<evidence type="ECO:0008006" key="4">
    <source>
        <dbReference type="Google" id="ProtNLM"/>
    </source>
</evidence>
<organism evidence="2 3">
    <name type="scientific">Thermopolyspora flexuosa</name>
    <dbReference type="NCBI Taxonomy" id="103836"/>
    <lineage>
        <taxon>Bacteria</taxon>
        <taxon>Bacillati</taxon>
        <taxon>Actinomycetota</taxon>
        <taxon>Actinomycetes</taxon>
        <taxon>Streptosporangiales</taxon>
        <taxon>Streptosporangiaceae</taxon>
        <taxon>Thermopolyspora</taxon>
    </lineage>
</organism>
<feature type="chain" id="PRO_5022211750" description="Ig-like domain-containing protein" evidence="1">
    <location>
        <begin position="31"/>
        <end position="462"/>
    </location>
</feature>
<keyword evidence="1" id="KW-0732">Signal</keyword>
<dbReference type="EMBL" id="VFPQ01000001">
    <property type="protein sequence ID" value="TQM74798.1"/>
    <property type="molecule type" value="Genomic_DNA"/>
</dbReference>
<dbReference type="Proteomes" id="UP000319213">
    <property type="component" value="Unassembled WGS sequence"/>
</dbReference>
<evidence type="ECO:0000313" key="2">
    <source>
        <dbReference type="EMBL" id="TQM74798.1"/>
    </source>
</evidence>
<evidence type="ECO:0000313" key="3">
    <source>
        <dbReference type="Proteomes" id="UP000319213"/>
    </source>
</evidence>
<feature type="signal peptide" evidence="1">
    <location>
        <begin position="1"/>
        <end position="30"/>
    </location>
</feature>
<reference evidence="2 3" key="1">
    <citation type="submission" date="2019-06" db="EMBL/GenBank/DDBJ databases">
        <title>Sequencing the genomes of 1000 actinobacteria strains.</title>
        <authorList>
            <person name="Klenk H.-P."/>
        </authorList>
    </citation>
    <scope>NUCLEOTIDE SEQUENCE [LARGE SCALE GENOMIC DNA]</scope>
    <source>
        <strain evidence="2 3">DSM 43186</strain>
    </source>
</reference>
<protein>
    <recommendedName>
        <fullName evidence="4">Ig-like domain-containing protein</fullName>
    </recommendedName>
</protein>
<sequence>MATRMLRRITTVVATVAVGSVTLVTAPAAAATVGAPKAPTITSVVVQPNPVVVPSEKRVTVTFSFVTGNDATEAEAYLKPPAPSVETKITLTKRNLGFGKAQWTATHSFDRSAKPGSWNLRVYAKNSGGDASGNKSFEVRQVWKTAFTNFDARPRLVREGDRIRLDGRLQVETAGGGRKALAGERVHIAFRPLGGRSWVRVDSTRTRRDGGFGEFVRATRSGWYRAEYDGSKTTHPAKSEADRVTVKPRELATRISDFDVAPRSVAAGGKVTVTGRLQAADGRGWDGVRGRRVDIFFQEKGSGEWVRVGSDRTDRFGRFRERITAKAPGWWRAVFDGGRGLKGSESRVVWVAAESKADTRIVRFDAFPEPVRFGRFLNFRGKLQVLDGKRWVPFDRQKVRLYFKADGRRKWELVKDARTGRDGGFALRERAFRSGWWRVVFAGDARTEEAVARPDHVRVVRR</sequence>
<comment type="caution">
    <text evidence="2">The sequence shown here is derived from an EMBL/GenBank/DDBJ whole genome shotgun (WGS) entry which is preliminary data.</text>
</comment>
<gene>
    <name evidence="2" type="ORF">FHX40_1482</name>
</gene>
<keyword evidence="3" id="KW-1185">Reference proteome</keyword>
<dbReference type="AlphaFoldDB" id="A0A543IW47"/>
<name>A0A543IW47_9ACTN</name>
<evidence type="ECO:0000256" key="1">
    <source>
        <dbReference type="SAM" id="SignalP"/>
    </source>
</evidence>